<dbReference type="AlphaFoldDB" id="A0AAD2CG18"/>
<comment type="caution">
    <text evidence="2">The sequence shown here is derived from an EMBL/GenBank/DDBJ whole genome shotgun (WGS) entry which is preliminary data.</text>
</comment>
<feature type="compositionally biased region" description="Low complexity" evidence="1">
    <location>
        <begin position="446"/>
        <end position="457"/>
    </location>
</feature>
<accession>A0AAD2CG18</accession>
<dbReference type="Proteomes" id="UP001295423">
    <property type="component" value="Unassembled WGS sequence"/>
</dbReference>
<feature type="region of interest" description="Disordered" evidence="1">
    <location>
        <begin position="379"/>
        <end position="466"/>
    </location>
</feature>
<sequence length="1163" mass="131376">MKTVHSSRSHTKPCLKKGPQANKRKYNKGHAASLSVKKKRTSTMEEPKRKKPESVDLCREYDILQPKLQLFQEATPEELLASLIASTGLTFARETKSHNRSTAVYIFFFSNSFGVPPHELFNNKLNGYFIKKSGKTFCGFSLEPVNKQDLEPHIGKMQQYNLALSEERLRVVTNVLSDSPSPQPKSIATLSRDAWDMLISSSTIYHCLRYALDCINTRTSIPFRTSFKFGIQMTEDCHSIDQYRNRAINLILVLSKSVGTDDHILDQELSKMLQDQKSSPKQFATLVDQLGQDLQVQEVDLLASHYKVLQDFVATFKENVTGRTLSKMALTHGGKEKGKYFDLWLPVLAVGFYTTVIFPRNGKAISQLKLDLKDIICPGSSKKPKAKPKPNGHSSKDSKKGPPSGGKPKQSNKPLTSKDLSSGVTKPQSAAQSEPKSDRTLESESDSCSSSSSEDQSTGVLEEDAEFENQVPFDVQYRVPTGDEWKDYKTKFHMECWLHIQNPYFNIKLDLSMQETYCTSKFSKYRHGRRVKCGTTNYNPTSATATKGFFLIPEYAPVTISGEIQVSQAMSRVWRSMASIPSWNPLFPTNDPSLPNVDLSLLINGAIFMHRQKSKNYNQKRSTEALQIPFGLVNRMRQWCGFELLESCRELNCKQKTMFITDLGCLCENIFAHMQRFQEMAGKKPLCPNLNRDQRYAANFRKKLRLPRESKMGKEAAFVTFQPIGPNLMPHNHDHTDRLNPSEEGYHETGCHSQVVTSNGIDMYLFQVIIASRNWISIDCKNGIHLYNPVVWDDDEDDEDDPIEACNENVGDQHGHGYSDADREYSEGDEVDTDQDDGDQEEVETDEYTGEDEQEGPMEEYCSLGDQFQAYSKQCLEGGLALHQCHEKDGDLINFCCPYVPVDLLVPLVQLYHSEVYHGHFEDKRTAVQPYSSTSLGRRKTAFPHAEYLMCGPGNLHKHEINLMNAIRAALGSRLVGDSWYIDCGCIWTVNGMYHQPSHINHRKALKPGHQAFIGHMGLTPEGSLLRLGFLSKEATDHIGQGTNVPSKVQVVEGVLFLHIPFGSLLLIDARQFHGGHYGSDNQKRFHCILSNFQWVENNDADELCLLSQRLESGNIKAPKTGLDDIEHEMKECVEAQNQSRKDYIAAYLLARSQHRSDDGTVI</sequence>
<feature type="compositionally biased region" description="Polar residues" evidence="1">
    <location>
        <begin position="418"/>
        <end position="434"/>
    </location>
</feature>
<feature type="compositionally biased region" description="Basic and acidic residues" evidence="1">
    <location>
        <begin position="42"/>
        <end position="53"/>
    </location>
</feature>
<evidence type="ECO:0000313" key="3">
    <source>
        <dbReference type="Proteomes" id="UP001295423"/>
    </source>
</evidence>
<proteinExistence type="predicted"/>
<name>A0AAD2CG18_9STRA</name>
<keyword evidence="3" id="KW-1185">Reference proteome</keyword>
<organism evidence="2 3">
    <name type="scientific">Cylindrotheca closterium</name>
    <dbReference type="NCBI Taxonomy" id="2856"/>
    <lineage>
        <taxon>Eukaryota</taxon>
        <taxon>Sar</taxon>
        <taxon>Stramenopiles</taxon>
        <taxon>Ochrophyta</taxon>
        <taxon>Bacillariophyta</taxon>
        <taxon>Bacillariophyceae</taxon>
        <taxon>Bacillariophycidae</taxon>
        <taxon>Bacillariales</taxon>
        <taxon>Bacillariaceae</taxon>
        <taxon>Cylindrotheca</taxon>
    </lineage>
</organism>
<evidence type="ECO:0000256" key="1">
    <source>
        <dbReference type="SAM" id="MobiDB-lite"/>
    </source>
</evidence>
<feature type="region of interest" description="Disordered" evidence="1">
    <location>
        <begin position="796"/>
        <end position="857"/>
    </location>
</feature>
<evidence type="ECO:0000313" key="2">
    <source>
        <dbReference type="EMBL" id="CAJ1931560.1"/>
    </source>
</evidence>
<feature type="compositionally biased region" description="Basic and acidic residues" evidence="1">
    <location>
        <begin position="811"/>
        <end position="826"/>
    </location>
</feature>
<feature type="region of interest" description="Disordered" evidence="1">
    <location>
        <begin position="1"/>
        <end position="53"/>
    </location>
</feature>
<feature type="compositionally biased region" description="Basic residues" evidence="1">
    <location>
        <begin position="1"/>
        <end position="15"/>
    </location>
</feature>
<gene>
    <name evidence="2" type="ORF">CYCCA115_LOCUS2444</name>
</gene>
<dbReference type="EMBL" id="CAKOGP040000158">
    <property type="protein sequence ID" value="CAJ1931560.1"/>
    <property type="molecule type" value="Genomic_DNA"/>
</dbReference>
<protein>
    <submittedName>
        <fullName evidence="2">Uncharacterized protein</fullName>
    </submittedName>
</protein>
<feature type="compositionally biased region" description="Acidic residues" evidence="1">
    <location>
        <begin position="827"/>
        <end position="857"/>
    </location>
</feature>
<reference evidence="2" key="1">
    <citation type="submission" date="2023-08" db="EMBL/GenBank/DDBJ databases">
        <authorList>
            <person name="Audoor S."/>
            <person name="Bilcke G."/>
        </authorList>
    </citation>
    <scope>NUCLEOTIDE SEQUENCE</scope>
</reference>